<feature type="region of interest" description="Disordered" evidence="1">
    <location>
        <begin position="73"/>
        <end position="93"/>
    </location>
</feature>
<reference evidence="3" key="1">
    <citation type="journal article" date="2020" name="Genome Biol.">
        <title>Gamete binning: chromosome-level and haplotype-resolved genome assembly enabled by high-throughput single-cell sequencing of gamete genomes.</title>
        <authorList>
            <person name="Campoy J.A."/>
            <person name="Sun H."/>
            <person name="Goel M."/>
            <person name="Jiao W.-B."/>
            <person name="Folz-Donahue K."/>
            <person name="Wang N."/>
            <person name="Rubio M."/>
            <person name="Liu C."/>
            <person name="Kukat C."/>
            <person name="Ruiz D."/>
            <person name="Huettel B."/>
            <person name="Schneeberger K."/>
        </authorList>
    </citation>
    <scope>NUCLEOTIDE SEQUENCE [LARGE SCALE GENOMIC DNA]</scope>
    <source>
        <strain evidence="3">cv. Rojo Pasion</strain>
    </source>
</reference>
<proteinExistence type="predicted"/>
<organism evidence="2 3">
    <name type="scientific">Prunus armeniaca</name>
    <name type="common">Apricot</name>
    <name type="synonym">Armeniaca vulgaris</name>
    <dbReference type="NCBI Taxonomy" id="36596"/>
    <lineage>
        <taxon>Eukaryota</taxon>
        <taxon>Viridiplantae</taxon>
        <taxon>Streptophyta</taxon>
        <taxon>Embryophyta</taxon>
        <taxon>Tracheophyta</taxon>
        <taxon>Spermatophyta</taxon>
        <taxon>Magnoliopsida</taxon>
        <taxon>eudicotyledons</taxon>
        <taxon>Gunneridae</taxon>
        <taxon>Pentapetalae</taxon>
        <taxon>rosids</taxon>
        <taxon>fabids</taxon>
        <taxon>Rosales</taxon>
        <taxon>Rosaceae</taxon>
        <taxon>Amygdaloideae</taxon>
        <taxon>Amygdaleae</taxon>
        <taxon>Prunus</taxon>
    </lineage>
</organism>
<dbReference type="EMBL" id="CAEKKB010000008">
    <property type="protein sequence ID" value="CAB4321747.1"/>
    <property type="molecule type" value="Genomic_DNA"/>
</dbReference>
<keyword evidence="3" id="KW-1185">Reference proteome</keyword>
<dbReference type="Proteomes" id="UP000507245">
    <property type="component" value="Unassembled WGS sequence"/>
</dbReference>
<feature type="compositionally biased region" description="Polar residues" evidence="1">
    <location>
        <begin position="1"/>
        <end position="13"/>
    </location>
</feature>
<name>A0A6J5YBF0_PRUAR</name>
<sequence length="93" mass="9957">MARRTQLQVTANSRDSDHPTLEGLYTPAPSHLPKDLSHRLPSSSIPGSVFFKHPCGTKSGMPSLLNEGTCDAPTGETKDPKPSWVSCRTTPAA</sequence>
<evidence type="ECO:0000256" key="1">
    <source>
        <dbReference type="SAM" id="MobiDB-lite"/>
    </source>
</evidence>
<dbReference type="AlphaFoldDB" id="A0A6J5YBF0"/>
<gene>
    <name evidence="2" type="ORF">ORAREDHAP_LOCUS51008</name>
</gene>
<accession>A0A6J5YBF0</accession>
<protein>
    <submittedName>
        <fullName evidence="2">Uncharacterized protein</fullName>
    </submittedName>
</protein>
<feature type="region of interest" description="Disordered" evidence="1">
    <location>
        <begin position="1"/>
        <end position="33"/>
    </location>
</feature>
<evidence type="ECO:0000313" key="3">
    <source>
        <dbReference type="Proteomes" id="UP000507245"/>
    </source>
</evidence>
<evidence type="ECO:0000313" key="2">
    <source>
        <dbReference type="EMBL" id="CAB4321747.1"/>
    </source>
</evidence>